<evidence type="ECO:0000256" key="1">
    <source>
        <dbReference type="SAM" id="Phobius"/>
    </source>
</evidence>
<keyword evidence="5" id="KW-1185">Reference proteome</keyword>
<feature type="transmembrane region" description="Helical" evidence="1">
    <location>
        <begin position="6"/>
        <end position="25"/>
    </location>
</feature>
<keyword evidence="1" id="KW-0812">Transmembrane</keyword>
<reference evidence="3 4" key="1">
    <citation type="journal article" date="2016" name="Int. J. Syst. Evol. Microbiol.">
        <title>Proposal of Mucilaginibacter phyllosphaerae sp. nov. isolated from the phyllosphere of Galium album.</title>
        <authorList>
            <person name="Aydogan E.L."/>
            <person name="Busse H.J."/>
            <person name="Moser G."/>
            <person name="Muller C."/>
            <person name="Kampfer P."/>
            <person name="Glaeser S.P."/>
        </authorList>
    </citation>
    <scope>NUCLEOTIDE SEQUENCE [LARGE SCALE GENOMIC DNA]</scope>
    <source>
        <strain evidence="3 4">PP-F2FG21</strain>
    </source>
</reference>
<dbReference type="RefSeq" id="WP_134336758.1">
    <property type="nucleotide sequence ID" value="NZ_BMCZ01000002.1"/>
</dbReference>
<dbReference type="EMBL" id="JACIEG010000003">
    <property type="protein sequence ID" value="MBB3969312.1"/>
    <property type="molecule type" value="Genomic_DNA"/>
</dbReference>
<keyword evidence="1" id="KW-0472">Membrane</keyword>
<dbReference type="Proteomes" id="UP000297248">
    <property type="component" value="Unassembled WGS sequence"/>
</dbReference>
<accession>A0A4Y8AD13</accession>
<organism evidence="3 4">
    <name type="scientific">Mucilaginibacter phyllosphaerae</name>
    <dbReference type="NCBI Taxonomy" id="1812349"/>
    <lineage>
        <taxon>Bacteria</taxon>
        <taxon>Pseudomonadati</taxon>
        <taxon>Bacteroidota</taxon>
        <taxon>Sphingobacteriia</taxon>
        <taxon>Sphingobacteriales</taxon>
        <taxon>Sphingobacteriaceae</taxon>
        <taxon>Mucilaginibacter</taxon>
    </lineage>
</organism>
<dbReference type="AlphaFoldDB" id="A0A4Y8AD13"/>
<reference evidence="2 5" key="3">
    <citation type="submission" date="2020-08" db="EMBL/GenBank/DDBJ databases">
        <title>Genomic Encyclopedia of Type Strains, Phase IV (KMG-IV): sequencing the most valuable type-strain genomes for metagenomic binning, comparative biology and taxonomic classification.</title>
        <authorList>
            <person name="Goeker M."/>
        </authorList>
    </citation>
    <scope>NUCLEOTIDE SEQUENCE [LARGE SCALE GENOMIC DNA]</scope>
    <source>
        <strain evidence="2 5">DSM 100995</strain>
    </source>
</reference>
<protein>
    <submittedName>
        <fullName evidence="3">Uncharacterized protein</fullName>
    </submittedName>
</protein>
<gene>
    <name evidence="3" type="ORF">E2R65_12220</name>
    <name evidence="2" type="ORF">GGR35_001915</name>
</gene>
<evidence type="ECO:0000313" key="5">
    <source>
        <dbReference type="Proteomes" id="UP000583101"/>
    </source>
</evidence>
<proteinExistence type="predicted"/>
<sequence length="128" mass="14223">MDFFFTIVFIALFGIIIWGIIKHFTSTKMTANDDYFEQAGVRVDFKAGTIKINKYTYDVKKVTGISTVTESGGRGVAASIRELTGVVEISVDDFKKPVHRIPIGGGKVKDFTQRLYVAIRKAGGTDFY</sequence>
<evidence type="ECO:0000313" key="4">
    <source>
        <dbReference type="Proteomes" id="UP000297248"/>
    </source>
</evidence>
<dbReference type="EMBL" id="SNQG01000004">
    <property type="protein sequence ID" value="TEW65892.1"/>
    <property type="molecule type" value="Genomic_DNA"/>
</dbReference>
<evidence type="ECO:0000313" key="3">
    <source>
        <dbReference type="EMBL" id="TEW65892.1"/>
    </source>
</evidence>
<reference evidence="3" key="2">
    <citation type="submission" date="2019-03" db="EMBL/GenBank/DDBJ databases">
        <authorList>
            <person name="Yan Y.-Q."/>
            <person name="Du Z.-J."/>
        </authorList>
    </citation>
    <scope>NUCLEOTIDE SEQUENCE</scope>
    <source>
        <strain evidence="3">PP-F2FG21</strain>
    </source>
</reference>
<name>A0A4Y8AD13_9SPHI</name>
<dbReference type="OrthoDB" id="798632at2"/>
<comment type="caution">
    <text evidence="3">The sequence shown here is derived from an EMBL/GenBank/DDBJ whole genome shotgun (WGS) entry which is preliminary data.</text>
</comment>
<keyword evidence="1" id="KW-1133">Transmembrane helix</keyword>
<dbReference type="Proteomes" id="UP000583101">
    <property type="component" value="Unassembled WGS sequence"/>
</dbReference>
<evidence type="ECO:0000313" key="2">
    <source>
        <dbReference type="EMBL" id="MBB3969312.1"/>
    </source>
</evidence>